<name>A0A7J8NZ73_GOSRA</name>
<feature type="region of interest" description="Disordered" evidence="1">
    <location>
        <begin position="1"/>
        <end position="20"/>
    </location>
</feature>
<accession>A0A7J8NZ73</accession>
<dbReference type="EMBL" id="JABEZZ010000003">
    <property type="protein sequence ID" value="MBA0582120.1"/>
    <property type="molecule type" value="Genomic_DNA"/>
</dbReference>
<reference evidence="2 3" key="1">
    <citation type="journal article" date="2019" name="Genome Biol. Evol.">
        <title>Insights into the evolution of the New World diploid cottons (Gossypium, subgenus Houzingenia) based on genome sequencing.</title>
        <authorList>
            <person name="Grover C.E."/>
            <person name="Arick M.A. 2nd"/>
            <person name="Thrash A."/>
            <person name="Conover J.L."/>
            <person name="Sanders W.S."/>
            <person name="Peterson D.G."/>
            <person name="Frelichowski J.E."/>
            <person name="Scheffler J.A."/>
            <person name="Scheffler B.E."/>
            <person name="Wendel J.F."/>
        </authorList>
    </citation>
    <scope>NUCLEOTIDE SEQUENCE [LARGE SCALE GENOMIC DNA]</scope>
    <source>
        <strain evidence="2">8</strain>
        <tissue evidence="2">Leaf</tissue>
    </source>
</reference>
<gene>
    <name evidence="2" type="ORF">Gorai_024271</name>
</gene>
<comment type="caution">
    <text evidence="2">The sequence shown here is derived from an EMBL/GenBank/DDBJ whole genome shotgun (WGS) entry which is preliminary data.</text>
</comment>
<evidence type="ECO:0000313" key="3">
    <source>
        <dbReference type="Proteomes" id="UP000593578"/>
    </source>
</evidence>
<evidence type="ECO:0000313" key="2">
    <source>
        <dbReference type="EMBL" id="MBA0582120.1"/>
    </source>
</evidence>
<organism evidence="2 3">
    <name type="scientific">Gossypium raimondii</name>
    <name type="common">Peruvian cotton</name>
    <name type="synonym">Gossypium klotzschianum subsp. raimondii</name>
    <dbReference type="NCBI Taxonomy" id="29730"/>
    <lineage>
        <taxon>Eukaryota</taxon>
        <taxon>Viridiplantae</taxon>
        <taxon>Streptophyta</taxon>
        <taxon>Embryophyta</taxon>
        <taxon>Tracheophyta</taxon>
        <taxon>Spermatophyta</taxon>
        <taxon>Magnoliopsida</taxon>
        <taxon>eudicotyledons</taxon>
        <taxon>Gunneridae</taxon>
        <taxon>Pentapetalae</taxon>
        <taxon>rosids</taxon>
        <taxon>malvids</taxon>
        <taxon>Malvales</taxon>
        <taxon>Malvaceae</taxon>
        <taxon>Malvoideae</taxon>
        <taxon>Gossypium</taxon>
    </lineage>
</organism>
<dbReference type="Proteomes" id="UP000593578">
    <property type="component" value="Unassembled WGS sequence"/>
</dbReference>
<feature type="compositionally biased region" description="Basic and acidic residues" evidence="1">
    <location>
        <begin position="1"/>
        <end position="14"/>
    </location>
</feature>
<proteinExistence type="predicted"/>
<sequence length="46" mass="5359">MFLFKGRSDEKKGENTNSNLVQDKRWMTMKDNLGIKEVETNLDSPL</sequence>
<evidence type="ECO:0000256" key="1">
    <source>
        <dbReference type="SAM" id="MobiDB-lite"/>
    </source>
</evidence>
<protein>
    <submittedName>
        <fullName evidence="2">Uncharacterized protein</fullName>
    </submittedName>
</protein>
<dbReference type="AlphaFoldDB" id="A0A7J8NZ73"/>